<reference evidence="2" key="2">
    <citation type="submission" date="2021-09" db="EMBL/GenBank/DDBJ databases">
        <authorList>
            <person name="Jia N."/>
            <person name="Wang J."/>
            <person name="Shi W."/>
            <person name="Du L."/>
            <person name="Sun Y."/>
            <person name="Zhan W."/>
            <person name="Jiang J."/>
            <person name="Wang Q."/>
            <person name="Zhang B."/>
            <person name="Ji P."/>
            <person name="Sakyi L.B."/>
            <person name="Cui X."/>
            <person name="Yuan T."/>
            <person name="Jiang B."/>
            <person name="Yang W."/>
            <person name="Lam T.T.-Y."/>
            <person name="Chang Q."/>
            <person name="Ding S."/>
            <person name="Wang X."/>
            <person name="Zhu J."/>
            <person name="Ruan X."/>
            <person name="Zhao L."/>
            <person name="Wei J."/>
            <person name="Que T."/>
            <person name="Du C."/>
            <person name="Cheng J."/>
            <person name="Dai P."/>
            <person name="Han X."/>
            <person name="Huang E."/>
            <person name="Gao Y."/>
            <person name="Liu J."/>
            <person name="Shao H."/>
            <person name="Ye R."/>
            <person name="Li L."/>
            <person name="Wei W."/>
            <person name="Wang X."/>
            <person name="Wang C."/>
            <person name="Huo Q."/>
            <person name="Li W."/>
            <person name="Guo W."/>
            <person name="Chen H."/>
            <person name="Chen S."/>
            <person name="Zhou L."/>
            <person name="Zhou L."/>
            <person name="Ni X."/>
            <person name="Tian J."/>
            <person name="Zhou Y."/>
            <person name="Sheng Y."/>
            <person name="Liu T."/>
            <person name="Pan Y."/>
            <person name="Xia L."/>
            <person name="Li J."/>
            <person name="Zhao F."/>
            <person name="Cao W."/>
        </authorList>
    </citation>
    <scope>NUCLEOTIDE SEQUENCE</scope>
    <source>
        <strain evidence="2">Rmic-2018</strain>
        <tissue evidence="2">Larvae</tissue>
    </source>
</reference>
<gene>
    <name evidence="2" type="ORF">HPB51_025911</name>
</gene>
<dbReference type="AlphaFoldDB" id="A0A9J6EDT5"/>
<reference evidence="2" key="1">
    <citation type="journal article" date="2020" name="Cell">
        <title>Large-Scale Comparative Analyses of Tick Genomes Elucidate Their Genetic Diversity and Vector Capacities.</title>
        <authorList>
            <consortium name="Tick Genome and Microbiome Consortium (TIGMIC)"/>
            <person name="Jia N."/>
            <person name="Wang J."/>
            <person name="Shi W."/>
            <person name="Du L."/>
            <person name="Sun Y."/>
            <person name="Zhan W."/>
            <person name="Jiang J.F."/>
            <person name="Wang Q."/>
            <person name="Zhang B."/>
            <person name="Ji P."/>
            <person name="Bell-Sakyi L."/>
            <person name="Cui X.M."/>
            <person name="Yuan T.T."/>
            <person name="Jiang B.G."/>
            <person name="Yang W.F."/>
            <person name="Lam T.T."/>
            <person name="Chang Q.C."/>
            <person name="Ding S.J."/>
            <person name="Wang X.J."/>
            <person name="Zhu J.G."/>
            <person name="Ruan X.D."/>
            <person name="Zhao L."/>
            <person name="Wei J.T."/>
            <person name="Ye R.Z."/>
            <person name="Que T.C."/>
            <person name="Du C.H."/>
            <person name="Zhou Y.H."/>
            <person name="Cheng J.X."/>
            <person name="Dai P.F."/>
            <person name="Guo W.B."/>
            <person name="Han X.H."/>
            <person name="Huang E.J."/>
            <person name="Li L.F."/>
            <person name="Wei W."/>
            <person name="Gao Y.C."/>
            <person name="Liu J.Z."/>
            <person name="Shao H.Z."/>
            <person name="Wang X."/>
            <person name="Wang C.C."/>
            <person name="Yang T.C."/>
            <person name="Huo Q.B."/>
            <person name="Li W."/>
            <person name="Chen H.Y."/>
            <person name="Chen S.E."/>
            <person name="Zhou L.G."/>
            <person name="Ni X.B."/>
            <person name="Tian J.H."/>
            <person name="Sheng Y."/>
            <person name="Liu T."/>
            <person name="Pan Y.S."/>
            <person name="Xia L.Y."/>
            <person name="Li J."/>
            <person name="Zhao F."/>
            <person name="Cao W.C."/>
        </authorList>
    </citation>
    <scope>NUCLEOTIDE SEQUENCE</scope>
    <source>
        <strain evidence="2">Rmic-2018</strain>
    </source>
</reference>
<dbReference type="Pfam" id="PF21787">
    <property type="entry name" value="TNP-like_RNaseH_N"/>
    <property type="match status" value="1"/>
</dbReference>
<proteinExistence type="predicted"/>
<comment type="caution">
    <text evidence="2">The sequence shown here is derived from an EMBL/GenBank/DDBJ whole genome shotgun (WGS) entry which is preliminary data.</text>
</comment>
<name>A0A9J6EDT5_RHIMP</name>
<dbReference type="InterPro" id="IPR048365">
    <property type="entry name" value="TNP-like_RNaseH_N"/>
</dbReference>
<evidence type="ECO:0000313" key="3">
    <source>
        <dbReference type="Proteomes" id="UP000821866"/>
    </source>
</evidence>
<feature type="domain" description="Transposable element P transposase-like RNase H" evidence="1">
    <location>
        <begin position="49"/>
        <end position="143"/>
    </location>
</feature>
<evidence type="ECO:0000259" key="1">
    <source>
        <dbReference type="Pfam" id="PF21787"/>
    </source>
</evidence>
<protein>
    <recommendedName>
        <fullName evidence="1">Transposable element P transposase-like RNase H domain-containing protein</fullName>
    </recommendedName>
</protein>
<organism evidence="2 3">
    <name type="scientific">Rhipicephalus microplus</name>
    <name type="common">Cattle tick</name>
    <name type="synonym">Boophilus microplus</name>
    <dbReference type="NCBI Taxonomy" id="6941"/>
    <lineage>
        <taxon>Eukaryota</taxon>
        <taxon>Metazoa</taxon>
        <taxon>Ecdysozoa</taxon>
        <taxon>Arthropoda</taxon>
        <taxon>Chelicerata</taxon>
        <taxon>Arachnida</taxon>
        <taxon>Acari</taxon>
        <taxon>Parasitiformes</taxon>
        <taxon>Ixodida</taxon>
        <taxon>Ixodoidea</taxon>
        <taxon>Ixodidae</taxon>
        <taxon>Rhipicephalinae</taxon>
        <taxon>Rhipicephalus</taxon>
        <taxon>Boophilus</taxon>
    </lineage>
</organism>
<dbReference type="EMBL" id="JABSTU010000005">
    <property type="protein sequence ID" value="KAH8032458.1"/>
    <property type="molecule type" value="Genomic_DNA"/>
</dbReference>
<sequence>MWSKVTVHYAVVFRNLSASAYEQIRSSGLLRLPCQSTLERFLGSSCKEVGITDLIKQRLSAEPASHTSAQSKTCSLIVDEMRVKQHLVYLKQKDAFVGEVDYGDCLPQKQPGKPEEPVLANSLPCFILSSLSTRYKIPIAYFFY</sequence>
<evidence type="ECO:0000313" key="2">
    <source>
        <dbReference type="EMBL" id="KAH8032458.1"/>
    </source>
</evidence>
<accession>A0A9J6EDT5</accession>
<dbReference type="Proteomes" id="UP000821866">
    <property type="component" value="Chromosome 3"/>
</dbReference>
<keyword evidence="3" id="KW-1185">Reference proteome</keyword>